<feature type="transmembrane region" description="Helical" evidence="7">
    <location>
        <begin position="82"/>
        <end position="102"/>
    </location>
</feature>
<evidence type="ECO:0000256" key="4">
    <source>
        <dbReference type="ARBA" id="ARBA00022692"/>
    </source>
</evidence>
<feature type="domain" description="EamA" evidence="8">
    <location>
        <begin position="168"/>
        <end position="302"/>
    </location>
</feature>
<comment type="caution">
    <text evidence="9">The sequence shown here is derived from an EMBL/GenBank/DDBJ whole genome shotgun (WGS) entry which is preliminary data.</text>
</comment>
<organism evidence="9 10">
    <name type="scientific">Sporolactobacillus shoreae</name>
    <dbReference type="NCBI Taxonomy" id="1465501"/>
    <lineage>
        <taxon>Bacteria</taxon>
        <taxon>Bacillati</taxon>
        <taxon>Bacillota</taxon>
        <taxon>Bacilli</taxon>
        <taxon>Bacillales</taxon>
        <taxon>Sporolactobacillaceae</taxon>
        <taxon>Sporolactobacillus</taxon>
    </lineage>
</organism>
<evidence type="ECO:0000256" key="1">
    <source>
        <dbReference type="ARBA" id="ARBA00004651"/>
    </source>
</evidence>
<evidence type="ECO:0000313" key="10">
    <source>
        <dbReference type="Proteomes" id="UP000298347"/>
    </source>
</evidence>
<feature type="domain" description="EamA" evidence="8">
    <location>
        <begin position="14"/>
        <end position="155"/>
    </location>
</feature>
<dbReference type="Pfam" id="PF00892">
    <property type="entry name" value="EamA"/>
    <property type="match status" value="2"/>
</dbReference>
<dbReference type="PANTHER" id="PTHR32322">
    <property type="entry name" value="INNER MEMBRANE TRANSPORTER"/>
    <property type="match status" value="1"/>
</dbReference>
<dbReference type="OrthoDB" id="3190463at2"/>
<feature type="transmembrane region" description="Helical" evidence="7">
    <location>
        <begin position="163"/>
        <end position="185"/>
    </location>
</feature>
<evidence type="ECO:0000259" key="8">
    <source>
        <dbReference type="Pfam" id="PF00892"/>
    </source>
</evidence>
<dbReference type="InterPro" id="IPR000620">
    <property type="entry name" value="EamA_dom"/>
</dbReference>
<accession>A0A4Z0GQS5</accession>
<evidence type="ECO:0000256" key="2">
    <source>
        <dbReference type="ARBA" id="ARBA00007362"/>
    </source>
</evidence>
<reference evidence="9 10" key="1">
    <citation type="journal article" date="2015" name="Int. J. Syst. Evol. Microbiol.">
        <title>Sporolactobacillus shoreae sp. nov. and Sporolactobacillus spathodeae sp. nov., two spore-forming lactic acid bacteria isolated from tree barks in Thailand.</title>
        <authorList>
            <person name="Thamacharoensuk T."/>
            <person name="Kitahara M."/>
            <person name="Ohkuma M."/>
            <person name="Thongchul N."/>
            <person name="Tanasupawat S."/>
        </authorList>
    </citation>
    <scope>NUCLEOTIDE SEQUENCE [LARGE SCALE GENOMIC DNA]</scope>
    <source>
        <strain evidence="9 10">BK92</strain>
    </source>
</reference>
<protein>
    <submittedName>
        <fullName evidence="9">DMT family transporter</fullName>
    </submittedName>
</protein>
<dbReference type="PANTHER" id="PTHR32322:SF18">
    <property type="entry name" value="S-ADENOSYLMETHIONINE_S-ADENOSYLHOMOCYSTEINE TRANSPORTER"/>
    <property type="match status" value="1"/>
</dbReference>
<feature type="transmembrane region" description="Helical" evidence="7">
    <location>
        <begin position="261"/>
        <end position="279"/>
    </location>
</feature>
<dbReference type="SUPFAM" id="SSF103481">
    <property type="entry name" value="Multidrug resistance efflux transporter EmrE"/>
    <property type="match status" value="2"/>
</dbReference>
<dbReference type="InterPro" id="IPR037185">
    <property type="entry name" value="EmrE-like"/>
</dbReference>
<dbReference type="InterPro" id="IPR050638">
    <property type="entry name" value="AA-Vitamin_Transporters"/>
</dbReference>
<dbReference type="GO" id="GO:0005886">
    <property type="term" value="C:plasma membrane"/>
    <property type="evidence" value="ECO:0007669"/>
    <property type="project" value="UniProtKB-SubCell"/>
</dbReference>
<evidence type="ECO:0000256" key="7">
    <source>
        <dbReference type="SAM" id="Phobius"/>
    </source>
</evidence>
<dbReference type="Proteomes" id="UP000298347">
    <property type="component" value="Unassembled WGS sequence"/>
</dbReference>
<dbReference type="EMBL" id="SRJD01000005">
    <property type="protein sequence ID" value="TGA98924.1"/>
    <property type="molecule type" value="Genomic_DNA"/>
</dbReference>
<feature type="transmembrane region" description="Helical" evidence="7">
    <location>
        <begin position="222"/>
        <end position="249"/>
    </location>
</feature>
<keyword evidence="5 7" id="KW-1133">Transmembrane helix</keyword>
<gene>
    <name evidence="9" type="ORF">E4665_06250</name>
</gene>
<evidence type="ECO:0000256" key="5">
    <source>
        <dbReference type="ARBA" id="ARBA00022989"/>
    </source>
</evidence>
<comment type="subcellular location">
    <subcellularLocation>
        <location evidence="1">Cell membrane</location>
        <topology evidence="1">Multi-pass membrane protein</topology>
    </subcellularLocation>
</comment>
<proteinExistence type="inferred from homology"/>
<evidence type="ECO:0000256" key="3">
    <source>
        <dbReference type="ARBA" id="ARBA00022475"/>
    </source>
</evidence>
<name>A0A4Z0GQS5_9BACL</name>
<sequence length="319" mass="34879">MDGEKFFTNKKVVIVLAVFCCILWGSAYPGVKIGYSLFQISTGNVFAELSFAGYRFIIAGLMVLILALMMSKKLFTLTWKNIESLILLGLTQTTLQYVFFYIGLAHTTGLKASIMNGTSAFFSVILAHFLYRDDRINFSKAVGCILGFLGVLLVNFSSDLLSFNFKIIGEGFVAVAAFAFSASAIYGKRICQRMDSVIVTGYQLLIGGVVLLLMGISGKGYVAHFTFGSTLVLLYLGLLSALAFTLWTILLNYNKVGPISVYNFLIPVSGAILSAIFLGENIYKWENAVALVLVCTGIYAVNRQGHPLKKHGRASSVYL</sequence>
<evidence type="ECO:0000256" key="6">
    <source>
        <dbReference type="ARBA" id="ARBA00023136"/>
    </source>
</evidence>
<keyword evidence="10" id="KW-1185">Reference proteome</keyword>
<feature type="transmembrane region" description="Helical" evidence="7">
    <location>
        <begin position="114"/>
        <end position="131"/>
    </location>
</feature>
<keyword evidence="3" id="KW-1003">Cell membrane</keyword>
<feature type="transmembrane region" description="Helical" evidence="7">
    <location>
        <begin position="12"/>
        <end position="31"/>
    </location>
</feature>
<comment type="similarity">
    <text evidence="2">Belongs to the EamA transporter family.</text>
</comment>
<feature type="transmembrane region" description="Helical" evidence="7">
    <location>
        <begin position="197"/>
        <end position="216"/>
    </location>
</feature>
<dbReference type="AlphaFoldDB" id="A0A4Z0GQS5"/>
<dbReference type="RefSeq" id="WP_135347944.1">
    <property type="nucleotide sequence ID" value="NZ_SRJD01000005.1"/>
</dbReference>
<feature type="transmembrane region" description="Helical" evidence="7">
    <location>
        <begin position="51"/>
        <end position="70"/>
    </location>
</feature>
<keyword evidence="4 7" id="KW-0812">Transmembrane</keyword>
<feature type="transmembrane region" description="Helical" evidence="7">
    <location>
        <begin position="138"/>
        <end position="157"/>
    </location>
</feature>
<evidence type="ECO:0000313" key="9">
    <source>
        <dbReference type="EMBL" id="TGA98924.1"/>
    </source>
</evidence>
<keyword evidence="6 7" id="KW-0472">Membrane</keyword>